<dbReference type="EMBL" id="AWTN01000092">
    <property type="protein sequence ID" value="KGG91637.1"/>
    <property type="molecule type" value="Genomic_DNA"/>
</dbReference>
<protein>
    <submittedName>
        <fullName evidence="1">Uncharacterized protein</fullName>
    </submittedName>
</protein>
<evidence type="ECO:0000313" key="1">
    <source>
        <dbReference type="EMBL" id="KGG91637.1"/>
    </source>
</evidence>
<sequence>MIFSVSFGLPLRSYRRDAFCIRGLADHERCTGIGNLMFDYRAFERCNDHI</sequence>
<comment type="caution">
    <text evidence="1">The sequence shown here is derived from an EMBL/GenBank/DDBJ whole genome shotgun (WGS) entry which is preliminary data.</text>
</comment>
<name>A0A0E3BF53_9BURK</name>
<reference evidence="1 2" key="1">
    <citation type="submission" date="2013-09" db="EMBL/GenBank/DDBJ databases">
        <title>High correlation between genotypes and phenotypes of environmental bacteria Comamonas testosteroni strains.</title>
        <authorList>
            <person name="Liu L."/>
            <person name="Zhu W."/>
            <person name="Xia X."/>
            <person name="Xu B."/>
            <person name="Luo M."/>
            <person name="Wang G."/>
        </authorList>
    </citation>
    <scope>NUCLEOTIDE SEQUENCE [LARGE SCALE GENOMIC DNA]</scope>
    <source>
        <strain evidence="1 2">JL14</strain>
    </source>
</reference>
<gene>
    <name evidence="1" type="ORF">P245_13620</name>
</gene>
<dbReference type="AlphaFoldDB" id="A0A0E3BF53"/>
<evidence type="ECO:0000313" key="2">
    <source>
        <dbReference type="Proteomes" id="UP000029567"/>
    </source>
</evidence>
<organism evidence="1 2">
    <name type="scientific">Comamonas thiooxydans</name>
    <dbReference type="NCBI Taxonomy" id="363952"/>
    <lineage>
        <taxon>Bacteria</taxon>
        <taxon>Pseudomonadati</taxon>
        <taxon>Pseudomonadota</taxon>
        <taxon>Betaproteobacteria</taxon>
        <taxon>Burkholderiales</taxon>
        <taxon>Comamonadaceae</taxon>
        <taxon>Comamonas</taxon>
    </lineage>
</organism>
<proteinExistence type="predicted"/>
<accession>A0A0E3BF53</accession>
<dbReference type="Proteomes" id="UP000029567">
    <property type="component" value="Unassembled WGS sequence"/>
</dbReference>